<gene>
    <name evidence="3" type="ORF">E3P99_02761</name>
</gene>
<reference evidence="3 4" key="1">
    <citation type="submission" date="2019-03" db="EMBL/GenBank/DDBJ databases">
        <title>Sequencing 23 genomes of Wallemia ichthyophaga.</title>
        <authorList>
            <person name="Gostincar C."/>
        </authorList>
    </citation>
    <scope>NUCLEOTIDE SEQUENCE [LARGE SCALE GENOMIC DNA]</scope>
    <source>
        <strain evidence="3 4">EXF-5753</strain>
    </source>
</reference>
<feature type="compositionally biased region" description="Basic and acidic residues" evidence="2">
    <location>
        <begin position="1"/>
        <end position="19"/>
    </location>
</feature>
<keyword evidence="1" id="KW-0175">Coiled coil</keyword>
<proteinExistence type="predicted"/>
<organism evidence="3 4">
    <name type="scientific">Wallemia hederae</name>
    <dbReference type="NCBI Taxonomy" id="1540922"/>
    <lineage>
        <taxon>Eukaryota</taxon>
        <taxon>Fungi</taxon>
        <taxon>Dikarya</taxon>
        <taxon>Basidiomycota</taxon>
        <taxon>Wallemiomycotina</taxon>
        <taxon>Wallemiomycetes</taxon>
        <taxon>Wallemiales</taxon>
        <taxon>Wallemiaceae</taxon>
        <taxon>Wallemia</taxon>
    </lineage>
</organism>
<sequence>MADDNQIERERKEKLARAKEHLKKAQQKKKQHKSSESRDVSSLFSTPTEESDAPFIPESSPQIPQDDTIDVSANHNEEKEAEKVVKAVDNDTEDVSTELRSQISQLESTISTQTSELDSLKEQLNQANDDHEASLLEKKNTIDALEKTIIELNTSSNNNDHISLLERKLDSIQAEFMSNKSELDSSHSKLSELQENFQQKEAELVSLNDKLSQTSESLLKSKLDNKKVRDELDSSSKQVDTLNQQVHDAVSEKTSLQSTIDQLNDQLKSFEVVQTDRNQLSSMNESLREQLASVEAQNASLRREMQDKEDGKNLDQEASTLPLNTNGHFVSAAARSLIPSSVMHKRRESLQMLKIRMNSHTKSPEMNTLGEETQDSLARHPRNQFMTNDDPLFFCAACENDNDEGQGLIVL</sequence>
<feature type="region of interest" description="Disordered" evidence="2">
    <location>
        <begin position="1"/>
        <end position="93"/>
    </location>
</feature>
<evidence type="ECO:0000256" key="1">
    <source>
        <dbReference type="SAM" id="Coils"/>
    </source>
</evidence>
<name>A0A4T0FKE5_9BASI</name>
<accession>A0A4T0FKE5</accession>
<evidence type="ECO:0000313" key="3">
    <source>
        <dbReference type="EMBL" id="TIA88135.1"/>
    </source>
</evidence>
<comment type="caution">
    <text evidence="3">The sequence shown here is derived from an EMBL/GenBank/DDBJ whole genome shotgun (WGS) entry which is preliminary data.</text>
</comment>
<feature type="coiled-coil region" evidence="1">
    <location>
        <begin position="103"/>
        <end position="155"/>
    </location>
</feature>
<feature type="compositionally biased region" description="Basic residues" evidence="2">
    <location>
        <begin position="20"/>
        <end position="32"/>
    </location>
</feature>
<dbReference type="Proteomes" id="UP000310189">
    <property type="component" value="Unassembled WGS sequence"/>
</dbReference>
<dbReference type="OrthoDB" id="10522863at2759"/>
<keyword evidence="4" id="KW-1185">Reference proteome</keyword>
<dbReference type="EMBL" id="SPNW01000042">
    <property type="protein sequence ID" value="TIA88135.1"/>
    <property type="molecule type" value="Genomic_DNA"/>
</dbReference>
<dbReference type="AlphaFoldDB" id="A0A4T0FKE5"/>
<dbReference type="Gene3D" id="1.10.287.1490">
    <property type="match status" value="1"/>
</dbReference>
<evidence type="ECO:0000313" key="4">
    <source>
        <dbReference type="Proteomes" id="UP000310189"/>
    </source>
</evidence>
<feature type="compositionally biased region" description="Basic and acidic residues" evidence="2">
    <location>
        <begin position="75"/>
        <end position="89"/>
    </location>
</feature>
<feature type="coiled-coil region" evidence="1">
    <location>
        <begin position="183"/>
        <end position="311"/>
    </location>
</feature>
<evidence type="ECO:0000256" key="2">
    <source>
        <dbReference type="SAM" id="MobiDB-lite"/>
    </source>
</evidence>
<protein>
    <submittedName>
        <fullName evidence="3">Uncharacterized protein</fullName>
    </submittedName>
</protein>